<reference evidence="1 2" key="1">
    <citation type="journal article" date="2018" name="Sci. Rep.">
        <title>Comparative analysis of the Pocillopora damicornis genome highlights role of immune system in coral evolution.</title>
        <authorList>
            <person name="Cunning R."/>
            <person name="Bay R.A."/>
            <person name="Gillette P."/>
            <person name="Baker A.C."/>
            <person name="Traylor-Knowles N."/>
        </authorList>
    </citation>
    <scope>NUCLEOTIDE SEQUENCE [LARGE SCALE GENOMIC DNA]</scope>
    <source>
        <strain evidence="1">RSMAS</strain>
        <tissue evidence="1">Whole animal</tissue>
    </source>
</reference>
<sequence>MGKCISFSLAFPGAKLYIRKLANAIGIVSKKGEIQMLSALRKKIEFWRLLYPLFFHASPFVTRLFIPAVGCLQCHYPNEKDFRFCQRCGYKHREASTSKLLPLKVPEDMGHIEKRKKELRDKHLATPCMKQKSGPKKERSWRVFRITRRQSGM</sequence>
<keyword evidence="2" id="KW-1185">Reference proteome</keyword>
<evidence type="ECO:0000313" key="2">
    <source>
        <dbReference type="Proteomes" id="UP000275408"/>
    </source>
</evidence>
<proteinExistence type="predicted"/>
<name>A0A3M6UPF5_POCDA</name>
<gene>
    <name evidence="1" type="ORF">pdam_00021791</name>
</gene>
<comment type="caution">
    <text evidence="1">The sequence shown here is derived from an EMBL/GenBank/DDBJ whole genome shotgun (WGS) entry which is preliminary data.</text>
</comment>
<organism evidence="1 2">
    <name type="scientific">Pocillopora damicornis</name>
    <name type="common">Cauliflower coral</name>
    <name type="synonym">Millepora damicornis</name>
    <dbReference type="NCBI Taxonomy" id="46731"/>
    <lineage>
        <taxon>Eukaryota</taxon>
        <taxon>Metazoa</taxon>
        <taxon>Cnidaria</taxon>
        <taxon>Anthozoa</taxon>
        <taxon>Hexacorallia</taxon>
        <taxon>Scleractinia</taxon>
        <taxon>Astrocoeniina</taxon>
        <taxon>Pocilloporidae</taxon>
        <taxon>Pocillopora</taxon>
    </lineage>
</organism>
<protein>
    <submittedName>
        <fullName evidence="1">Uncharacterized protein</fullName>
    </submittedName>
</protein>
<accession>A0A3M6UPF5</accession>
<dbReference type="EMBL" id="RCHS01001098">
    <property type="protein sequence ID" value="RMX55238.1"/>
    <property type="molecule type" value="Genomic_DNA"/>
</dbReference>
<evidence type="ECO:0000313" key="1">
    <source>
        <dbReference type="EMBL" id="RMX55238.1"/>
    </source>
</evidence>
<dbReference type="Proteomes" id="UP000275408">
    <property type="component" value="Unassembled WGS sequence"/>
</dbReference>
<dbReference type="AlphaFoldDB" id="A0A3M6UPF5"/>